<dbReference type="AlphaFoldDB" id="A0A1F2PHG4"/>
<comment type="pathway">
    <text evidence="3 17 18">Cell wall biogenesis; peptidoglycan biosynthesis.</text>
</comment>
<dbReference type="Pfam" id="PF02875">
    <property type="entry name" value="Mur_ligase_C"/>
    <property type="match status" value="1"/>
</dbReference>
<dbReference type="SUPFAM" id="SSF53244">
    <property type="entry name" value="MurD-like peptide ligases, peptide-binding domain"/>
    <property type="match status" value="1"/>
</dbReference>
<comment type="similarity">
    <text evidence="4 17">Belongs to the MurCDEF family.</text>
</comment>
<evidence type="ECO:0000256" key="17">
    <source>
        <dbReference type="HAMAP-Rule" id="MF_00639"/>
    </source>
</evidence>
<dbReference type="Gene3D" id="3.40.1190.10">
    <property type="entry name" value="Mur-like, catalytic domain"/>
    <property type="match status" value="1"/>
</dbReference>
<evidence type="ECO:0000259" key="19">
    <source>
        <dbReference type="Pfam" id="PF02875"/>
    </source>
</evidence>
<evidence type="ECO:0000256" key="8">
    <source>
        <dbReference type="ARBA" id="ARBA00022598"/>
    </source>
</evidence>
<dbReference type="InterPro" id="IPR013221">
    <property type="entry name" value="Mur_ligase_cen"/>
</dbReference>
<evidence type="ECO:0000256" key="10">
    <source>
        <dbReference type="ARBA" id="ARBA00022840"/>
    </source>
</evidence>
<evidence type="ECO:0000256" key="11">
    <source>
        <dbReference type="ARBA" id="ARBA00022960"/>
    </source>
</evidence>
<dbReference type="Pfam" id="PF08245">
    <property type="entry name" value="Mur_ligase_M"/>
    <property type="match status" value="1"/>
</dbReference>
<accession>A0A1F2PHG4</accession>
<evidence type="ECO:0000256" key="7">
    <source>
        <dbReference type="ARBA" id="ARBA00022490"/>
    </source>
</evidence>
<keyword evidence="10 17" id="KW-0067">ATP-binding</keyword>
<dbReference type="GO" id="GO:0005524">
    <property type="term" value="F:ATP binding"/>
    <property type="evidence" value="ECO:0007669"/>
    <property type="project" value="UniProtKB-UniRule"/>
</dbReference>
<dbReference type="Pfam" id="PF21799">
    <property type="entry name" value="MurD-like_N"/>
    <property type="match status" value="1"/>
</dbReference>
<evidence type="ECO:0000313" key="23">
    <source>
        <dbReference type="Proteomes" id="UP000176244"/>
    </source>
</evidence>
<dbReference type="GO" id="GO:0009252">
    <property type="term" value="P:peptidoglycan biosynthetic process"/>
    <property type="evidence" value="ECO:0007669"/>
    <property type="project" value="UniProtKB-UniRule"/>
</dbReference>
<evidence type="ECO:0000256" key="4">
    <source>
        <dbReference type="ARBA" id="ARBA00010416"/>
    </source>
</evidence>
<evidence type="ECO:0000256" key="18">
    <source>
        <dbReference type="RuleBase" id="RU003664"/>
    </source>
</evidence>
<dbReference type="STRING" id="52694.ACWI_17770"/>
<evidence type="ECO:0000256" key="3">
    <source>
        <dbReference type="ARBA" id="ARBA00004752"/>
    </source>
</evidence>
<dbReference type="RefSeq" id="WP_070371085.1">
    <property type="nucleotide sequence ID" value="NZ_CP097897.1"/>
</dbReference>
<dbReference type="NCBIfam" id="TIGR01087">
    <property type="entry name" value="murD"/>
    <property type="match status" value="1"/>
</dbReference>
<dbReference type="GO" id="GO:0008764">
    <property type="term" value="F:UDP-N-acetylmuramoylalanine-D-glutamate ligase activity"/>
    <property type="evidence" value="ECO:0007669"/>
    <property type="project" value="UniProtKB-UniRule"/>
</dbReference>
<evidence type="ECO:0000256" key="1">
    <source>
        <dbReference type="ARBA" id="ARBA00002734"/>
    </source>
</evidence>
<reference evidence="21 23" key="1">
    <citation type="submission" date="2015-09" db="EMBL/GenBank/DDBJ databases">
        <title>Genome sequence of Acetobacterium wieringae DSM 1911.</title>
        <authorList>
            <person name="Poehlein A."/>
            <person name="Bengelsdorf F.R."/>
            <person name="Schiel-Bengelsdorf B."/>
            <person name="Duerre P."/>
            <person name="Daniel R."/>
        </authorList>
    </citation>
    <scope>NUCLEOTIDE SEQUENCE [LARGE SCALE GENOMIC DNA]</scope>
    <source>
        <strain evidence="21 23">DSM 1911</strain>
    </source>
</reference>
<keyword evidence="17 18" id="KW-0132">Cell division</keyword>
<dbReference type="InterPro" id="IPR036565">
    <property type="entry name" value="Mur-like_cat_sf"/>
</dbReference>
<dbReference type="Gene3D" id="3.90.190.20">
    <property type="entry name" value="Mur ligase, C-terminal domain"/>
    <property type="match status" value="1"/>
</dbReference>
<dbReference type="GO" id="GO:0051301">
    <property type="term" value="P:cell division"/>
    <property type="evidence" value="ECO:0007669"/>
    <property type="project" value="UniProtKB-KW"/>
</dbReference>
<feature type="binding site" evidence="17">
    <location>
        <begin position="117"/>
        <end position="123"/>
    </location>
    <ligand>
        <name>ATP</name>
        <dbReference type="ChEBI" id="CHEBI:30616"/>
    </ligand>
</feature>
<evidence type="ECO:0000256" key="9">
    <source>
        <dbReference type="ARBA" id="ARBA00022741"/>
    </source>
</evidence>
<evidence type="ECO:0000256" key="13">
    <source>
        <dbReference type="ARBA" id="ARBA00023316"/>
    </source>
</evidence>
<evidence type="ECO:0000256" key="15">
    <source>
        <dbReference type="ARBA" id="ARBA00032324"/>
    </source>
</evidence>
<evidence type="ECO:0000256" key="5">
    <source>
        <dbReference type="ARBA" id="ARBA00012212"/>
    </source>
</evidence>
<evidence type="ECO:0000256" key="14">
    <source>
        <dbReference type="ARBA" id="ARBA00030398"/>
    </source>
</evidence>
<evidence type="ECO:0000256" key="12">
    <source>
        <dbReference type="ARBA" id="ARBA00022984"/>
    </source>
</evidence>
<protein>
    <recommendedName>
        <fullName evidence="6 17">UDP-N-acetylmuramoylalanine--D-glutamate ligase</fullName>
        <ecNumber evidence="5 17">6.3.2.9</ecNumber>
    </recommendedName>
    <alternativeName>
        <fullName evidence="15 17">D-glutamic acid-adding enzyme</fullName>
    </alternativeName>
    <alternativeName>
        <fullName evidence="14 17">UDP-N-acetylmuramoyl-L-alanyl-D-glutamate synthetase</fullName>
    </alternativeName>
</protein>
<dbReference type="EMBL" id="LKEU01000028">
    <property type="protein sequence ID" value="OFV70757.1"/>
    <property type="molecule type" value="Genomic_DNA"/>
</dbReference>
<feature type="domain" description="Mur ligase central" evidence="20">
    <location>
        <begin position="115"/>
        <end position="292"/>
    </location>
</feature>
<dbReference type="InterPro" id="IPR036615">
    <property type="entry name" value="Mur_ligase_C_dom_sf"/>
</dbReference>
<organism evidence="21 23">
    <name type="scientific">Acetobacterium wieringae</name>
    <dbReference type="NCBI Taxonomy" id="52694"/>
    <lineage>
        <taxon>Bacteria</taxon>
        <taxon>Bacillati</taxon>
        <taxon>Bacillota</taxon>
        <taxon>Clostridia</taxon>
        <taxon>Eubacteriales</taxon>
        <taxon>Eubacteriaceae</taxon>
        <taxon>Acetobacterium</taxon>
    </lineage>
</organism>
<dbReference type="SUPFAM" id="SSF53623">
    <property type="entry name" value="MurD-like peptide ligases, catalytic domain"/>
    <property type="match status" value="1"/>
</dbReference>
<gene>
    <name evidence="21" type="primary">murD_2</name>
    <name evidence="17 22" type="synonym">murD</name>
    <name evidence="21" type="ORF">ACWI_17770</name>
    <name evidence="22" type="ORF">FXB42_02795</name>
</gene>
<dbReference type="PANTHER" id="PTHR43692">
    <property type="entry name" value="UDP-N-ACETYLMURAMOYLALANINE--D-GLUTAMATE LIGASE"/>
    <property type="match status" value="1"/>
</dbReference>
<dbReference type="UniPathway" id="UPA00219"/>
<sequence length="453" mass="49401">MRKRTLVIGAARSGVAVTELLLKHGEAVVLTDTRAAGIVLKEFPQILDYEKNPNFESIFGMQPGLEILKVIDEVVVSPGVPLIIPIIQAAYEQGIPVTGEVEAAYRLTRTPFIAVTGTNGKTTTTTLLGELFKASGRGTYVVGNIGDPITNYVDSATADEVFVTEISSFQLETIHTFRPRAAAILNLTPDHLDRHLTMENYVNAKGRIFENQTSEDLLVLNGDDPLVCQLGEKAVSKKAVFSYQKTVAYGAWCLNGEIYINDGQEKIFVCREDELGIIGPHNTMNALAALTLAYFSDVQLDVIVEVLRSFKGVEHRLEMVGCFAGVTYINDSKGTNTNATITALNAVKEPIILLAGGYDKKEDYSELMELVAKRVKLLIVLGVTADDLIKAAKAKGVLAITKVDNYEEAVACAKAQAESGDTVLLSPACASWDMFDNYEIRGRVFKRLVTENQ</sequence>
<dbReference type="PANTHER" id="PTHR43692:SF1">
    <property type="entry name" value="UDP-N-ACETYLMURAMOYLALANINE--D-GLUTAMATE LIGASE"/>
    <property type="match status" value="1"/>
</dbReference>
<comment type="subcellular location">
    <subcellularLocation>
        <location evidence="2 17 18">Cytoplasm</location>
    </subcellularLocation>
</comment>
<evidence type="ECO:0000256" key="16">
    <source>
        <dbReference type="ARBA" id="ARBA00047632"/>
    </source>
</evidence>
<evidence type="ECO:0000313" key="22">
    <source>
        <dbReference type="EMBL" id="TYC87815.1"/>
    </source>
</evidence>
<dbReference type="InterPro" id="IPR005762">
    <property type="entry name" value="MurD"/>
</dbReference>
<dbReference type="Proteomes" id="UP000322619">
    <property type="component" value="Unassembled WGS sequence"/>
</dbReference>
<evidence type="ECO:0000313" key="21">
    <source>
        <dbReference type="EMBL" id="OFV70757.1"/>
    </source>
</evidence>
<dbReference type="EMBL" id="VSLA01000003">
    <property type="protein sequence ID" value="TYC87815.1"/>
    <property type="molecule type" value="Genomic_DNA"/>
</dbReference>
<keyword evidence="13 17" id="KW-0961">Cell wall biogenesis/degradation</keyword>
<feature type="domain" description="Mur ligase C-terminal" evidence="19">
    <location>
        <begin position="315"/>
        <end position="429"/>
    </location>
</feature>
<name>A0A1F2PHG4_9FIRM</name>
<dbReference type="Gene3D" id="3.40.50.720">
    <property type="entry name" value="NAD(P)-binding Rossmann-like Domain"/>
    <property type="match status" value="1"/>
</dbReference>
<dbReference type="InterPro" id="IPR004101">
    <property type="entry name" value="Mur_ligase_C"/>
</dbReference>
<evidence type="ECO:0000256" key="6">
    <source>
        <dbReference type="ARBA" id="ARBA00015655"/>
    </source>
</evidence>
<evidence type="ECO:0000256" key="2">
    <source>
        <dbReference type="ARBA" id="ARBA00004496"/>
    </source>
</evidence>
<comment type="function">
    <text evidence="1 17 18">Cell wall formation. Catalyzes the addition of glutamate to the nucleotide precursor UDP-N-acetylmuramoyl-L-alanine (UMA).</text>
</comment>
<proteinExistence type="inferred from homology"/>
<evidence type="ECO:0000259" key="20">
    <source>
        <dbReference type="Pfam" id="PF08245"/>
    </source>
</evidence>
<dbReference type="EC" id="6.3.2.9" evidence="5 17"/>
<keyword evidence="17 18" id="KW-0131">Cell cycle</keyword>
<dbReference type="Proteomes" id="UP000176244">
    <property type="component" value="Unassembled WGS sequence"/>
</dbReference>
<keyword evidence="12 17" id="KW-0573">Peptidoglycan synthesis</keyword>
<keyword evidence="8 17" id="KW-0436">Ligase</keyword>
<reference evidence="22 24" key="2">
    <citation type="submission" date="2019-08" db="EMBL/GenBank/DDBJ databases">
        <title>Isolation and enrichment of carboxydotrophic bacteria from anaerobic sludge for the production of bio-based chemicals from syngas.</title>
        <authorList>
            <person name="Antares A.L."/>
            <person name="Moreira J."/>
            <person name="Diender M."/>
            <person name="Parshina S.N."/>
            <person name="Stams A.J.M."/>
            <person name="Alves M."/>
            <person name="Alves J.I."/>
            <person name="Sousa D.Z."/>
        </authorList>
    </citation>
    <scope>NUCLEOTIDE SEQUENCE [LARGE SCALE GENOMIC DNA]</scope>
    <source>
        <strain evidence="22 24">JM</strain>
    </source>
</reference>
<evidence type="ECO:0000313" key="24">
    <source>
        <dbReference type="Proteomes" id="UP000322619"/>
    </source>
</evidence>
<keyword evidence="7 17" id="KW-0963">Cytoplasm</keyword>
<dbReference type="OrthoDB" id="9809796at2"/>
<keyword evidence="11 17" id="KW-0133">Cell shape</keyword>
<comment type="caution">
    <text evidence="21">The sequence shown here is derived from an EMBL/GenBank/DDBJ whole genome shotgun (WGS) entry which is preliminary data.</text>
</comment>
<keyword evidence="9 17" id="KW-0547">Nucleotide-binding</keyword>
<dbReference type="GO" id="GO:0005737">
    <property type="term" value="C:cytoplasm"/>
    <property type="evidence" value="ECO:0007669"/>
    <property type="project" value="UniProtKB-SubCell"/>
</dbReference>
<comment type="catalytic activity">
    <reaction evidence="16 17 18">
        <text>UDP-N-acetyl-alpha-D-muramoyl-L-alanine + D-glutamate + ATP = UDP-N-acetyl-alpha-D-muramoyl-L-alanyl-D-glutamate + ADP + phosphate + H(+)</text>
        <dbReference type="Rhea" id="RHEA:16429"/>
        <dbReference type="ChEBI" id="CHEBI:15378"/>
        <dbReference type="ChEBI" id="CHEBI:29986"/>
        <dbReference type="ChEBI" id="CHEBI:30616"/>
        <dbReference type="ChEBI" id="CHEBI:43474"/>
        <dbReference type="ChEBI" id="CHEBI:83898"/>
        <dbReference type="ChEBI" id="CHEBI:83900"/>
        <dbReference type="ChEBI" id="CHEBI:456216"/>
        <dbReference type="EC" id="6.3.2.9"/>
    </reaction>
</comment>
<dbReference type="GO" id="GO:0008360">
    <property type="term" value="P:regulation of cell shape"/>
    <property type="evidence" value="ECO:0007669"/>
    <property type="project" value="UniProtKB-KW"/>
</dbReference>
<dbReference type="HAMAP" id="MF_00639">
    <property type="entry name" value="MurD"/>
    <property type="match status" value="1"/>
</dbReference>
<dbReference type="GO" id="GO:0071555">
    <property type="term" value="P:cell wall organization"/>
    <property type="evidence" value="ECO:0007669"/>
    <property type="project" value="UniProtKB-KW"/>
</dbReference>
<dbReference type="SUPFAM" id="SSF51984">
    <property type="entry name" value="MurCD N-terminal domain"/>
    <property type="match status" value="1"/>
</dbReference>